<accession>A0AAU9J7X7</accession>
<dbReference type="Proteomes" id="UP001162131">
    <property type="component" value="Unassembled WGS sequence"/>
</dbReference>
<dbReference type="AlphaFoldDB" id="A0AAU9J7X7"/>
<dbReference type="EMBL" id="CAJZBQ010000029">
    <property type="protein sequence ID" value="CAG9321796.1"/>
    <property type="molecule type" value="Genomic_DNA"/>
</dbReference>
<gene>
    <name evidence="2" type="ORF">BSTOLATCC_MIC29705</name>
</gene>
<feature type="compositionally biased region" description="Polar residues" evidence="1">
    <location>
        <begin position="1"/>
        <end position="10"/>
    </location>
</feature>
<proteinExistence type="predicted"/>
<evidence type="ECO:0000313" key="3">
    <source>
        <dbReference type="Proteomes" id="UP001162131"/>
    </source>
</evidence>
<reference evidence="2" key="1">
    <citation type="submission" date="2021-09" db="EMBL/GenBank/DDBJ databases">
        <authorList>
            <consortium name="AG Swart"/>
            <person name="Singh M."/>
            <person name="Singh A."/>
            <person name="Seah K."/>
            <person name="Emmerich C."/>
        </authorList>
    </citation>
    <scope>NUCLEOTIDE SEQUENCE</scope>
    <source>
        <strain evidence="2">ATCC30299</strain>
    </source>
</reference>
<evidence type="ECO:0000313" key="2">
    <source>
        <dbReference type="EMBL" id="CAG9321796.1"/>
    </source>
</evidence>
<protein>
    <submittedName>
        <fullName evidence="2">Uncharacterized protein</fullName>
    </submittedName>
</protein>
<keyword evidence="3" id="KW-1185">Reference proteome</keyword>
<comment type="caution">
    <text evidence="2">The sequence shown here is derived from an EMBL/GenBank/DDBJ whole genome shotgun (WGS) entry which is preliminary data.</text>
</comment>
<feature type="region of interest" description="Disordered" evidence="1">
    <location>
        <begin position="1"/>
        <end position="22"/>
    </location>
</feature>
<sequence length="194" mass="23056">METIKQQTRQMARRSNDSTLRVSNRVRKPAAHFSPTRTPVKETHENAIVNCTCSRQNRRPVSSNFTTRTDIKFEKVLEKAIKNLKLNISSDFVIVYYSKQERKWKKIKDLGNINVGMTYKLRVYKKSKPKKEITKAVEVKKQFETPIEEKEKIEPVNNDQYSYNQMSMQYGLYWYWNYIMNLRGFQFGNFSPFG</sequence>
<organism evidence="2 3">
    <name type="scientific">Blepharisma stoltei</name>
    <dbReference type="NCBI Taxonomy" id="1481888"/>
    <lineage>
        <taxon>Eukaryota</taxon>
        <taxon>Sar</taxon>
        <taxon>Alveolata</taxon>
        <taxon>Ciliophora</taxon>
        <taxon>Postciliodesmatophora</taxon>
        <taxon>Heterotrichea</taxon>
        <taxon>Heterotrichida</taxon>
        <taxon>Blepharismidae</taxon>
        <taxon>Blepharisma</taxon>
    </lineage>
</organism>
<name>A0AAU9J7X7_9CILI</name>
<evidence type="ECO:0000256" key="1">
    <source>
        <dbReference type="SAM" id="MobiDB-lite"/>
    </source>
</evidence>